<dbReference type="Pfam" id="PF00931">
    <property type="entry name" value="NB-ARC"/>
    <property type="match status" value="1"/>
</dbReference>
<accession>A0A392UZU3</accession>
<reference evidence="2 3" key="1">
    <citation type="journal article" date="2018" name="Front. Plant Sci.">
        <title>Red Clover (Trifolium pratense) and Zigzag Clover (T. medium) - A Picture of Genomic Similarities and Differences.</title>
        <authorList>
            <person name="Dluhosova J."/>
            <person name="Istvanek J."/>
            <person name="Nedelnik J."/>
            <person name="Repkova J."/>
        </authorList>
    </citation>
    <scope>NUCLEOTIDE SEQUENCE [LARGE SCALE GENOMIC DNA]</scope>
    <source>
        <strain evidence="3">cv. 10/8</strain>
        <tissue evidence="2">Leaf</tissue>
    </source>
</reference>
<dbReference type="InterPro" id="IPR027417">
    <property type="entry name" value="P-loop_NTPase"/>
</dbReference>
<comment type="caution">
    <text evidence="2">The sequence shown here is derived from an EMBL/GenBank/DDBJ whole genome shotgun (WGS) entry which is preliminary data.</text>
</comment>
<dbReference type="Gene3D" id="3.40.50.300">
    <property type="entry name" value="P-loop containing nucleotide triphosphate hydrolases"/>
    <property type="match status" value="1"/>
</dbReference>
<feature type="non-terminal residue" evidence="2">
    <location>
        <position position="60"/>
    </location>
</feature>
<dbReference type="GO" id="GO:0043531">
    <property type="term" value="F:ADP binding"/>
    <property type="evidence" value="ECO:0007669"/>
    <property type="project" value="InterPro"/>
</dbReference>
<dbReference type="EMBL" id="LXQA010990963">
    <property type="protein sequence ID" value="MCI80235.1"/>
    <property type="molecule type" value="Genomic_DNA"/>
</dbReference>
<sequence length="60" mass="7052">MLESLTDDKPDDKLSLDSLQKMLRHNLTGKRYLLVLDDVWNENPEKWDKLRTYLMCGAQG</sequence>
<dbReference type="AlphaFoldDB" id="A0A392UZU3"/>
<keyword evidence="3" id="KW-1185">Reference proteome</keyword>
<evidence type="ECO:0000313" key="3">
    <source>
        <dbReference type="Proteomes" id="UP000265520"/>
    </source>
</evidence>
<dbReference type="SUPFAM" id="SSF52540">
    <property type="entry name" value="P-loop containing nucleoside triphosphate hydrolases"/>
    <property type="match status" value="1"/>
</dbReference>
<name>A0A392UZU3_9FABA</name>
<evidence type="ECO:0000313" key="2">
    <source>
        <dbReference type="EMBL" id="MCI80235.1"/>
    </source>
</evidence>
<organism evidence="2 3">
    <name type="scientific">Trifolium medium</name>
    <dbReference type="NCBI Taxonomy" id="97028"/>
    <lineage>
        <taxon>Eukaryota</taxon>
        <taxon>Viridiplantae</taxon>
        <taxon>Streptophyta</taxon>
        <taxon>Embryophyta</taxon>
        <taxon>Tracheophyta</taxon>
        <taxon>Spermatophyta</taxon>
        <taxon>Magnoliopsida</taxon>
        <taxon>eudicotyledons</taxon>
        <taxon>Gunneridae</taxon>
        <taxon>Pentapetalae</taxon>
        <taxon>rosids</taxon>
        <taxon>fabids</taxon>
        <taxon>Fabales</taxon>
        <taxon>Fabaceae</taxon>
        <taxon>Papilionoideae</taxon>
        <taxon>50 kb inversion clade</taxon>
        <taxon>NPAAA clade</taxon>
        <taxon>Hologalegina</taxon>
        <taxon>IRL clade</taxon>
        <taxon>Trifolieae</taxon>
        <taxon>Trifolium</taxon>
    </lineage>
</organism>
<proteinExistence type="predicted"/>
<feature type="domain" description="NB-ARC" evidence="1">
    <location>
        <begin position="4"/>
        <end position="53"/>
    </location>
</feature>
<dbReference type="Proteomes" id="UP000265520">
    <property type="component" value="Unassembled WGS sequence"/>
</dbReference>
<dbReference type="InterPro" id="IPR002182">
    <property type="entry name" value="NB-ARC"/>
</dbReference>
<protein>
    <submittedName>
        <fullName evidence="2">CC-NBS-LRR resistance protein</fullName>
    </submittedName>
</protein>
<evidence type="ECO:0000259" key="1">
    <source>
        <dbReference type="Pfam" id="PF00931"/>
    </source>
</evidence>